<dbReference type="Proteomes" id="UP001597079">
    <property type="component" value="Unassembled WGS sequence"/>
</dbReference>
<dbReference type="InterPro" id="IPR013022">
    <property type="entry name" value="Xyl_isomerase-like_TIM-brl"/>
</dbReference>
<protein>
    <submittedName>
        <fullName evidence="2">Sugar phosphate isomerase/epimerase family protein</fullName>
    </submittedName>
</protein>
<feature type="domain" description="Xylose isomerase-like TIM barrel" evidence="1">
    <location>
        <begin position="48"/>
        <end position="252"/>
    </location>
</feature>
<comment type="caution">
    <text evidence="2">The sequence shown here is derived from an EMBL/GenBank/DDBJ whole genome shotgun (WGS) entry which is preliminary data.</text>
</comment>
<dbReference type="Gene3D" id="3.20.20.150">
    <property type="entry name" value="Divalent-metal-dependent TIM barrel enzymes"/>
    <property type="match status" value="1"/>
</dbReference>
<evidence type="ECO:0000313" key="3">
    <source>
        <dbReference type="Proteomes" id="UP001597079"/>
    </source>
</evidence>
<dbReference type="PANTHER" id="PTHR12110:SF53">
    <property type="entry name" value="BLR5974 PROTEIN"/>
    <property type="match status" value="1"/>
</dbReference>
<dbReference type="GO" id="GO:0016853">
    <property type="term" value="F:isomerase activity"/>
    <property type="evidence" value="ECO:0007669"/>
    <property type="project" value="UniProtKB-KW"/>
</dbReference>
<keyword evidence="2" id="KW-0413">Isomerase</keyword>
<dbReference type="Pfam" id="PF01261">
    <property type="entry name" value="AP_endonuc_2"/>
    <property type="match status" value="1"/>
</dbReference>
<dbReference type="SUPFAM" id="SSF51658">
    <property type="entry name" value="Xylose isomerase-like"/>
    <property type="match status" value="1"/>
</dbReference>
<organism evidence="2 3">
    <name type="scientific">Alicyclobacillus fodiniaquatilis</name>
    <dbReference type="NCBI Taxonomy" id="1661150"/>
    <lineage>
        <taxon>Bacteria</taxon>
        <taxon>Bacillati</taxon>
        <taxon>Bacillota</taxon>
        <taxon>Bacilli</taxon>
        <taxon>Bacillales</taxon>
        <taxon>Alicyclobacillaceae</taxon>
        <taxon>Alicyclobacillus</taxon>
    </lineage>
</organism>
<sequence>MSYFSLTTWSLHRSLGPLRMTQWNPETQEQIIEEVPQPANIELIALPAIAAERNFKAMDVCHFNFPSTSPQYLQQLRQAFADADVTFYTLLVDYGDISSSDPVRRSSDIAYIKDWIDVAATVGAERVRVVAGESAPSDTEGLKLAAAALSELIDYATPKNVNIITENFKSLSSTPENCLYLYNACNEQLGLICDFGNFKSTQKYDELAQILPFAESVHAKAHYDENGLPDAPEFQRCLELLPKAEYDGPITIVFDGAGDEWEGITRVQNIVENYL</sequence>
<dbReference type="PANTHER" id="PTHR12110">
    <property type="entry name" value="HYDROXYPYRUVATE ISOMERASE"/>
    <property type="match status" value="1"/>
</dbReference>
<dbReference type="RefSeq" id="WP_377944455.1">
    <property type="nucleotide sequence ID" value="NZ_JBHUCX010000069.1"/>
</dbReference>
<evidence type="ECO:0000313" key="2">
    <source>
        <dbReference type="EMBL" id="MFD1676551.1"/>
    </source>
</evidence>
<accession>A0ABW4JL50</accession>
<proteinExistence type="predicted"/>
<keyword evidence="3" id="KW-1185">Reference proteome</keyword>
<dbReference type="InterPro" id="IPR036237">
    <property type="entry name" value="Xyl_isomerase-like_sf"/>
</dbReference>
<gene>
    <name evidence="2" type="ORF">ACFSB2_17785</name>
</gene>
<name>A0ABW4JL50_9BACL</name>
<dbReference type="InterPro" id="IPR050312">
    <property type="entry name" value="IolE/XylAMocC-like"/>
</dbReference>
<dbReference type="EMBL" id="JBHUCX010000069">
    <property type="protein sequence ID" value="MFD1676551.1"/>
    <property type="molecule type" value="Genomic_DNA"/>
</dbReference>
<reference evidence="3" key="1">
    <citation type="journal article" date="2019" name="Int. J. Syst. Evol. Microbiol.">
        <title>The Global Catalogue of Microorganisms (GCM) 10K type strain sequencing project: providing services to taxonomists for standard genome sequencing and annotation.</title>
        <authorList>
            <consortium name="The Broad Institute Genomics Platform"/>
            <consortium name="The Broad Institute Genome Sequencing Center for Infectious Disease"/>
            <person name="Wu L."/>
            <person name="Ma J."/>
        </authorList>
    </citation>
    <scope>NUCLEOTIDE SEQUENCE [LARGE SCALE GENOMIC DNA]</scope>
    <source>
        <strain evidence="3">CGMCC 1.12286</strain>
    </source>
</reference>
<evidence type="ECO:0000259" key="1">
    <source>
        <dbReference type="Pfam" id="PF01261"/>
    </source>
</evidence>